<evidence type="ECO:0000313" key="3">
    <source>
        <dbReference type="Proteomes" id="UP000033140"/>
    </source>
</evidence>
<dbReference type="GO" id="GO:0017119">
    <property type="term" value="C:Golgi transport complex"/>
    <property type="evidence" value="ECO:0007669"/>
    <property type="project" value="InterPro"/>
</dbReference>
<name>A0A0E9NQB6_SAICN</name>
<sequence>MTPLPLHLRLKTQYSDFTPLTAPDFAPSNHANSLILATHDASDTTIDLSVPLKKAEFMIEEVESMLRDQVDTHYSELIDGARANASLLAPAKSLSTPLETLQSTHTRLRDRVHASYDKAAPLLDETRRLQEIVVAMRVLVRYLYLARRIEGVKVGESGVEGDSGVQVAMTVSELNHLLRTHPILPTLLPITHHTPHLHTLHHALLTNSTRTLRTPSTPPALIHSNLHILKILAPQAHVEQSVLTALDAYVAFGVREFAGGLDGARRAGSDAAILRAITTAIQSLRPPAQLAESLSTATTSLSISVAALSGVSPISYFWREAGGECGVKLREMVRSHAGVRGVMTGVRGRGEVERVVGEVVGWGDERGRERAVVAGWLSGR</sequence>
<evidence type="ECO:0000259" key="1">
    <source>
        <dbReference type="Pfam" id="PF10392"/>
    </source>
</evidence>
<dbReference type="EMBL" id="BACD03000049">
    <property type="protein sequence ID" value="GAO51620.1"/>
    <property type="molecule type" value="Genomic_DNA"/>
</dbReference>
<dbReference type="PANTHER" id="PTHR13228">
    <property type="entry name" value="CONSERVED OLIGOMERIC GOLGI COMPLEX COMPONENT 5"/>
    <property type="match status" value="1"/>
</dbReference>
<evidence type="ECO:0000313" key="2">
    <source>
        <dbReference type="EMBL" id="GAO51620.1"/>
    </source>
</evidence>
<dbReference type="GO" id="GO:0006891">
    <property type="term" value="P:intra-Golgi vesicle-mediated transport"/>
    <property type="evidence" value="ECO:0007669"/>
    <property type="project" value="InterPro"/>
</dbReference>
<dbReference type="AlphaFoldDB" id="A0A0E9NQB6"/>
<proteinExistence type="predicted"/>
<dbReference type="InterPro" id="IPR019465">
    <property type="entry name" value="Cog5"/>
</dbReference>
<feature type="domain" description="Conserved oligomeric Golgi complex subunit 5 N-terminal" evidence="1">
    <location>
        <begin position="22"/>
        <end position="149"/>
    </location>
</feature>
<dbReference type="InterPro" id="IPR049176">
    <property type="entry name" value="COG5_N"/>
</dbReference>
<dbReference type="STRING" id="698492.A0A0E9NQB6"/>
<accession>A0A0E9NQB6</accession>
<comment type="caution">
    <text evidence="2">The sequence shown here is derived from an EMBL/GenBank/DDBJ whole genome shotgun (WGS) entry which is preliminary data.</text>
</comment>
<reference evidence="2 3" key="1">
    <citation type="journal article" date="2011" name="J. Gen. Appl. Microbiol.">
        <title>Draft genome sequencing of the enigmatic yeast Saitoella complicata.</title>
        <authorList>
            <person name="Nishida H."/>
            <person name="Hamamoto M."/>
            <person name="Sugiyama J."/>
        </authorList>
    </citation>
    <scope>NUCLEOTIDE SEQUENCE [LARGE SCALE GENOMIC DNA]</scope>
    <source>
        <strain evidence="2 3">NRRL Y-17804</strain>
    </source>
</reference>
<dbReference type="Proteomes" id="UP000033140">
    <property type="component" value="Unassembled WGS sequence"/>
</dbReference>
<keyword evidence="3" id="KW-1185">Reference proteome</keyword>
<dbReference type="Pfam" id="PF10392">
    <property type="entry name" value="COG5_N"/>
    <property type="match status" value="1"/>
</dbReference>
<dbReference type="OMA" id="IWSKFED"/>
<organism evidence="2 3">
    <name type="scientific">Saitoella complicata (strain BCRC 22490 / CBS 7301 / JCM 7358 / NBRC 10748 / NRRL Y-17804)</name>
    <dbReference type="NCBI Taxonomy" id="698492"/>
    <lineage>
        <taxon>Eukaryota</taxon>
        <taxon>Fungi</taxon>
        <taxon>Dikarya</taxon>
        <taxon>Ascomycota</taxon>
        <taxon>Taphrinomycotina</taxon>
        <taxon>Taphrinomycotina incertae sedis</taxon>
        <taxon>Saitoella</taxon>
    </lineage>
</organism>
<dbReference type="PANTHER" id="PTHR13228:SF3">
    <property type="entry name" value="CONSERVED OLIGOMERIC GOLGI COMPLEX SUBUNIT 5"/>
    <property type="match status" value="1"/>
</dbReference>
<reference evidence="2 3" key="2">
    <citation type="journal article" date="2014" name="J. Gen. Appl. Microbiol.">
        <title>The early diverging ascomycetous budding yeast Saitoella complicata has three histone deacetylases belonging to the Clr6, Hos2, and Rpd3 lineages.</title>
        <authorList>
            <person name="Nishida H."/>
            <person name="Matsumoto T."/>
            <person name="Kondo S."/>
            <person name="Hamamoto M."/>
            <person name="Yoshikawa H."/>
        </authorList>
    </citation>
    <scope>NUCLEOTIDE SEQUENCE [LARGE SCALE GENOMIC DNA]</scope>
    <source>
        <strain evidence="2 3">NRRL Y-17804</strain>
    </source>
</reference>
<reference evidence="2 3" key="3">
    <citation type="journal article" date="2015" name="Genome Announc.">
        <title>Draft Genome Sequence of the Archiascomycetous Yeast Saitoella complicata.</title>
        <authorList>
            <person name="Yamauchi K."/>
            <person name="Kondo S."/>
            <person name="Hamamoto M."/>
            <person name="Takahashi Y."/>
            <person name="Ogura Y."/>
            <person name="Hayashi T."/>
            <person name="Nishida H."/>
        </authorList>
    </citation>
    <scope>NUCLEOTIDE SEQUENCE [LARGE SCALE GENOMIC DNA]</scope>
    <source>
        <strain evidence="2 3">NRRL Y-17804</strain>
    </source>
</reference>
<protein>
    <recommendedName>
        <fullName evidence="1">Conserved oligomeric Golgi complex subunit 5 N-terminal domain-containing protein</fullName>
    </recommendedName>
</protein>
<gene>
    <name evidence="2" type="ORF">G7K_5716-t1</name>
</gene>